<evidence type="ECO:0000313" key="1">
    <source>
        <dbReference type="EMBL" id="KFQ44946.1"/>
    </source>
</evidence>
<reference evidence="1 2" key="1">
    <citation type="submission" date="2014-04" db="EMBL/GenBank/DDBJ databases">
        <title>Genome evolution of avian class.</title>
        <authorList>
            <person name="Zhang G."/>
            <person name="Li C."/>
        </authorList>
    </citation>
    <scope>NUCLEOTIDE SEQUENCE [LARGE SCALE GENOMIC DNA]</scope>
    <source>
        <strain evidence="1">BGI_N333</strain>
    </source>
</reference>
<dbReference type="EMBL" id="KK930596">
    <property type="protein sequence ID" value="KFQ44946.1"/>
    <property type="molecule type" value="Genomic_DNA"/>
</dbReference>
<organism evidence="1 2">
    <name type="scientific">Nestor notabilis</name>
    <name type="common">Kea</name>
    <dbReference type="NCBI Taxonomy" id="176057"/>
    <lineage>
        <taxon>Eukaryota</taxon>
        <taxon>Metazoa</taxon>
        <taxon>Chordata</taxon>
        <taxon>Craniata</taxon>
        <taxon>Vertebrata</taxon>
        <taxon>Euteleostomi</taxon>
        <taxon>Archelosauria</taxon>
        <taxon>Archosauria</taxon>
        <taxon>Dinosauria</taxon>
        <taxon>Saurischia</taxon>
        <taxon>Theropoda</taxon>
        <taxon>Coelurosauria</taxon>
        <taxon>Aves</taxon>
        <taxon>Neognathae</taxon>
        <taxon>Neoaves</taxon>
        <taxon>Telluraves</taxon>
        <taxon>Australaves</taxon>
        <taxon>Psittaciformes</taxon>
        <taxon>Psittacidae</taxon>
        <taxon>Nestor</taxon>
    </lineage>
</organism>
<feature type="non-terminal residue" evidence="1">
    <location>
        <position position="1"/>
    </location>
</feature>
<dbReference type="AlphaFoldDB" id="A0A091RT47"/>
<feature type="non-terminal residue" evidence="1">
    <location>
        <position position="37"/>
    </location>
</feature>
<sequence>TIPQNYFQLFKVMSLKSPGHTGKLACVQSCHTMYPYN</sequence>
<protein>
    <submittedName>
        <fullName evidence="1">Uncharacterized protein</fullName>
    </submittedName>
</protein>
<proteinExistence type="predicted"/>
<name>A0A091RT47_NESNO</name>
<dbReference type="Proteomes" id="UP000053840">
    <property type="component" value="Unassembled WGS sequence"/>
</dbReference>
<gene>
    <name evidence="1" type="ORF">N333_06390</name>
</gene>
<accession>A0A091RT47</accession>
<evidence type="ECO:0000313" key="2">
    <source>
        <dbReference type="Proteomes" id="UP000053840"/>
    </source>
</evidence>
<keyword evidence="2" id="KW-1185">Reference proteome</keyword>